<sequence length="235" mass="25764">MMQFLDSNFHGMSFLLIYLLLFLSSVGELGSASTPSQLQLEANAIINSGWWNLSSSDSHHICSLNYGIHCNDVGSVIGIKYQCSEGRIQLATLNLSVFKNLESFEVAYCTLHGTIPPGIGNLPKLTHLDFCYNSLSGKIPSTIGNLLELTYLHFSHNLLHGEIPSTIGNLSKLNDLDLSYNSLQGEVPPTIGNLSKLTILDLSYNSLQGEIPPTIGNLSKLFHLGLNYQVARLLR</sequence>
<dbReference type="PRINTS" id="PR00019">
    <property type="entry name" value="LEURICHRPT"/>
</dbReference>
<accession>A0AAN9NKM7</accession>
<keyword evidence="3" id="KW-0134">Cell wall</keyword>
<proteinExistence type="inferred from homology"/>
<dbReference type="GO" id="GO:0006952">
    <property type="term" value="P:defense response"/>
    <property type="evidence" value="ECO:0007669"/>
    <property type="project" value="UniProtKB-KW"/>
</dbReference>
<evidence type="ECO:0000313" key="13">
    <source>
        <dbReference type="EMBL" id="KAK7374486.1"/>
    </source>
</evidence>
<keyword evidence="5" id="KW-0433">Leucine-rich repeat</keyword>
<dbReference type="Pfam" id="PF00560">
    <property type="entry name" value="LRR_1"/>
    <property type="match status" value="5"/>
</dbReference>
<dbReference type="PANTHER" id="PTHR48009:SF16">
    <property type="entry name" value="LEUCINE-RICH REPEAT-CONTAINING N-TERMINAL PLANT-TYPE DOMAIN-CONTAINING PROTEIN"/>
    <property type="match status" value="1"/>
</dbReference>
<organism evidence="13 14">
    <name type="scientific">Phaseolus coccineus</name>
    <name type="common">Scarlet runner bean</name>
    <name type="synonym">Phaseolus multiflorus</name>
    <dbReference type="NCBI Taxonomy" id="3886"/>
    <lineage>
        <taxon>Eukaryota</taxon>
        <taxon>Viridiplantae</taxon>
        <taxon>Streptophyta</taxon>
        <taxon>Embryophyta</taxon>
        <taxon>Tracheophyta</taxon>
        <taxon>Spermatophyta</taxon>
        <taxon>Magnoliopsida</taxon>
        <taxon>eudicotyledons</taxon>
        <taxon>Gunneridae</taxon>
        <taxon>Pentapetalae</taxon>
        <taxon>rosids</taxon>
        <taxon>fabids</taxon>
        <taxon>Fabales</taxon>
        <taxon>Fabaceae</taxon>
        <taxon>Papilionoideae</taxon>
        <taxon>50 kb inversion clade</taxon>
        <taxon>NPAAA clade</taxon>
        <taxon>indigoferoid/millettioid clade</taxon>
        <taxon>Phaseoleae</taxon>
        <taxon>Phaseolus</taxon>
    </lineage>
</organism>
<dbReference type="Proteomes" id="UP001374584">
    <property type="component" value="Unassembled WGS sequence"/>
</dbReference>
<dbReference type="GO" id="GO:0016020">
    <property type="term" value="C:membrane"/>
    <property type="evidence" value="ECO:0007669"/>
    <property type="project" value="UniProtKB-SubCell"/>
</dbReference>
<feature type="chain" id="PRO_5042887255" description="Leucine-rich repeat-containing N-terminal plant-type domain-containing protein" evidence="12">
    <location>
        <begin position="28"/>
        <end position="235"/>
    </location>
</feature>
<comment type="similarity">
    <text evidence="11">Belongs to the polygalacturonase-inhibiting protein family.</text>
</comment>
<evidence type="ECO:0000256" key="10">
    <source>
        <dbReference type="ARBA" id="ARBA00023157"/>
    </source>
</evidence>
<keyword evidence="7" id="KW-0677">Repeat</keyword>
<evidence type="ECO:0000256" key="11">
    <source>
        <dbReference type="ARBA" id="ARBA00038043"/>
    </source>
</evidence>
<comment type="caution">
    <text evidence="13">The sequence shown here is derived from an EMBL/GenBank/DDBJ whole genome shotgun (WGS) entry which is preliminary data.</text>
</comment>
<keyword evidence="10" id="KW-1015">Disulfide bond</keyword>
<name>A0AAN9NKM7_PHACN</name>
<evidence type="ECO:0000256" key="3">
    <source>
        <dbReference type="ARBA" id="ARBA00022512"/>
    </source>
</evidence>
<comment type="subcellular location">
    <subcellularLocation>
        <location evidence="1">Membrane</location>
        <topology evidence="1">Peripheral membrane protein</topology>
    </subcellularLocation>
    <subcellularLocation>
        <location evidence="2">Secreted</location>
        <location evidence="2">Cell wall</location>
    </subcellularLocation>
</comment>
<evidence type="ECO:0000256" key="2">
    <source>
        <dbReference type="ARBA" id="ARBA00004191"/>
    </source>
</evidence>
<dbReference type="Gene3D" id="3.80.10.10">
    <property type="entry name" value="Ribonuclease Inhibitor"/>
    <property type="match status" value="2"/>
</dbReference>
<keyword evidence="9" id="KW-0472">Membrane</keyword>
<evidence type="ECO:0000256" key="7">
    <source>
        <dbReference type="ARBA" id="ARBA00022737"/>
    </source>
</evidence>
<evidence type="ECO:0000256" key="8">
    <source>
        <dbReference type="ARBA" id="ARBA00022821"/>
    </source>
</evidence>
<keyword evidence="8" id="KW-0611">Plant defense</keyword>
<dbReference type="SUPFAM" id="SSF52058">
    <property type="entry name" value="L domain-like"/>
    <property type="match status" value="1"/>
</dbReference>
<dbReference type="FunFam" id="3.80.10.10:FF:000400">
    <property type="entry name" value="Nuclear pore complex protein NUP107"/>
    <property type="match status" value="1"/>
</dbReference>
<evidence type="ECO:0000256" key="9">
    <source>
        <dbReference type="ARBA" id="ARBA00023136"/>
    </source>
</evidence>
<feature type="signal peptide" evidence="12">
    <location>
        <begin position="1"/>
        <end position="27"/>
    </location>
</feature>
<dbReference type="InterPro" id="IPR001611">
    <property type="entry name" value="Leu-rich_rpt"/>
</dbReference>
<reference evidence="13 14" key="1">
    <citation type="submission" date="2024-01" db="EMBL/GenBank/DDBJ databases">
        <title>The genomes of 5 underutilized Papilionoideae crops provide insights into root nodulation and disease resistanc.</title>
        <authorList>
            <person name="Jiang F."/>
        </authorList>
    </citation>
    <scope>NUCLEOTIDE SEQUENCE [LARGE SCALE GENOMIC DNA]</scope>
    <source>
        <strain evidence="13">JINMINGXINNONG_FW02</strain>
        <tissue evidence="13">Leaves</tissue>
    </source>
</reference>
<dbReference type="EMBL" id="JAYMYR010000003">
    <property type="protein sequence ID" value="KAK7374486.1"/>
    <property type="molecule type" value="Genomic_DNA"/>
</dbReference>
<dbReference type="InterPro" id="IPR053213">
    <property type="entry name" value="RLP29"/>
</dbReference>
<keyword evidence="6 12" id="KW-0732">Signal</keyword>
<evidence type="ECO:0000313" key="14">
    <source>
        <dbReference type="Proteomes" id="UP001374584"/>
    </source>
</evidence>
<keyword evidence="14" id="KW-1185">Reference proteome</keyword>
<keyword evidence="4" id="KW-0964">Secreted</keyword>
<evidence type="ECO:0000256" key="12">
    <source>
        <dbReference type="SAM" id="SignalP"/>
    </source>
</evidence>
<dbReference type="InterPro" id="IPR032675">
    <property type="entry name" value="LRR_dom_sf"/>
</dbReference>
<gene>
    <name evidence="13" type="ORF">VNO80_07916</name>
</gene>
<evidence type="ECO:0000256" key="5">
    <source>
        <dbReference type="ARBA" id="ARBA00022614"/>
    </source>
</evidence>
<dbReference type="PANTHER" id="PTHR48009">
    <property type="entry name" value="LEUCINE-RICH REPEAT (LRR) FAMILY PROTEIN"/>
    <property type="match status" value="1"/>
</dbReference>
<dbReference type="AlphaFoldDB" id="A0AAN9NKM7"/>
<evidence type="ECO:0008006" key="15">
    <source>
        <dbReference type="Google" id="ProtNLM"/>
    </source>
</evidence>
<protein>
    <recommendedName>
        <fullName evidence="15">Leucine-rich repeat-containing N-terminal plant-type domain-containing protein</fullName>
    </recommendedName>
</protein>
<evidence type="ECO:0000256" key="1">
    <source>
        <dbReference type="ARBA" id="ARBA00004170"/>
    </source>
</evidence>
<evidence type="ECO:0000256" key="4">
    <source>
        <dbReference type="ARBA" id="ARBA00022525"/>
    </source>
</evidence>
<evidence type="ECO:0000256" key="6">
    <source>
        <dbReference type="ARBA" id="ARBA00022729"/>
    </source>
</evidence>